<name>A0A4T0B9W5_AURPU</name>
<evidence type="ECO:0008006" key="3">
    <source>
        <dbReference type="Google" id="ProtNLM"/>
    </source>
</evidence>
<gene>
    <name evidence="1" type="ORF">D6C78_09292</name>
</gene>
<proteinExistence type="predicted"/>
<evidence type="ECO:0000313" key="2">
    <source>
        <dbReference type="Proteomes" id="UP000308724"/>
    </source>
</evidence>
<organism evidence="1 2">
    <name type="scientific">Aureobasidium pullulans</name>
    <name type="common">Black yeast</name>
    <name type="synonym">Pullularia pullulans</name>
    <dbReference type="NCBI Taxonomy" id="5580"/>
    <lineage>
        <taxon>Eukaryota</taxon>
        <taxon>Fungi</taxon>
        <taxon>Dikarya</taxon>
        <taxon>Ascomycota</taxon>
        <taxon>Pezizomycotina</taxon>
        <taxon>Dothideomycetes</taxon>
        <taxon>Dothideomycetidae</taxon>
        <taxon>Dothideales</taxon>
        <taxon>Saccotheciaceae</taxon>
        <taxon>Aureobasidium</taxon>
    </lineage>
</organism>
<dbReference type="AlphaFoldDB" id="A0A4T0B9W5"/>
<accession>A0A4T0B9W5</accession>
<evidence type="ECO:0000313" key="1">
    <source>
        <dbReference type="EMBL" id="TIA30879.1"/>
    </source>
</evidence>
<protein>
    <recommendedName>
        <fullName evidence="3">F-box domain-containing protein</fullName>
    </recommendedName>
</protein>
<reference evidence="1 2" key="1">
    <citation type="submission" date="2018-10" db="EMBL/GenBank/DDBJ databases">
        <title>Fifty Aureobasidium pullulans genomes reveal a recombining polyextremotolerant generalist.</title>
        <authorList>
            <person name="Gostincar C."/>
            <person name="Turk M."/>
            <person name="Zajc J."/>
            <person name="Gunde-Cimerman N."/>
        </authorList>
    </citation>
    <scope>NUCLEOTIDE SEQUENCE [LARGE SCALE GENOMIC DNA]</scope>
    <source>
        <strain evidence="1 2">EXF-1645</strain>
    </source>
</reference>
<dbReference type="Proteomes" id="UP000308724">
    <property type="component" value="Unassembled WGS sequence"/>
</dbReference>
<dbReference type="EMBL" id="QZBZ01000324">
    <property type="protein sequence ID" value="TIA30879.1"/>
    <property type="molecule type" value="Genomic_DNA"/>
</dbReference>
<comment type="caution">
    <text evidence="1">The sequence shown here is derived from an EMBL/GenBank/DDBJ whole genome shotgun (WGS) entry which is preliminary data.</text>
</comment>
<sequence>MLSVQKISPHHITLLIHINKFDPADMKRRIIGEVVDDVETNASGIVASTEPEIAVDKGLCLDALPLEVLHLVCRGLRHREVTKFRLVCRLFGTVGIEYLAEGAYLSFSLQAFRDLEPLANTALSKRIRSLTFITEHLTGFFTYDEWIVSEDTYQKGRRFLRFSSEAERLEKYSAFKQPYKEIEHIIQDGIHRQSLQTFFQNSPNLKSLAMSLASGIWNLMESSDESSYTTAFEKSFGKISLGERHHHSTVELAEVMHSVVRAGIQLERLAVGYLPIESIRESNPDFAIITNAMSSLNFLVLKLVHRPSTPTGPANLRGRFGYTEEDISRIANAADELELDLSRFVATASNLAHLRFVVGHGEEDRIVDSCLLQSLFDVRIHPEVFPGLRTLSLESIRTNGHNTKTFLLARKETLTFIRFKSVDFEDSGDGYGWNHFLQDMSTKMPKLAHFMIYGHLGDIDGSMWVFGNTCNGHSSWRTHAMDRYLRMGGPLPVDEESTSAQVPNPLVYLHPYDRYGTGSISRCFIGDPEVYRAGLIDEFEDKFWAEHFWTFNPCC</sequence>